<dbReference type="RefSeq" id="WP_338069538.1">
    <property type="nucleotide sequence ID" value="NZ_RJKX01000013.1"/>
</dbReference>
<dbReference type="SUPFAM" id="SSF47413">
    <property type="entry name" value="lambda repressor-like DNA-binding domains"/>
    <property type="match status" value="1"/>
</dbReference>
<protein>
    <submittedName>
        <fullName evidence="2">Transcriptional regulator with XRE-family HTH domain</fullName>
    </submittedName>
</protein>
<feature type="domain" description="HTH cro/C1-type" evidence="1">
    <location>
        <begin position="81"/>
        <end position="135"/>
    </location>
</feature>
<evidence type="ECO:0000313" key="2">
    <source>
        <dbReference type="EMBL" id="ROQ00010.1"/>
    </source>
</evidence>
<dbReference type="SMART" id="SM00530">
    <property type="entry name" value="HTH_XRE"/>
    <property type="match status" value="1"/>
</dbReference>
<dbReference type="InterPro" id="IPR010982">
    <property type="entry name" value="Lambda_DNA-bd_dom_sf"/>
</dbReference>
<dbReference type="CDD" id="cd00093">
    <property type="entry name" value="HTH_XRE"/>
    <property type="match status" value="1"/>
</dbReference>
<evidence type="ECO:0000259" key="1">
    <source>
        <dbReference type="PROSITE" id="PS50943"/>
    </source>
</evidence>
<accession>A0A3N1MB73</accession>
<gene>
    <name evidence="2" type="ORF">EDC65_1805</name>
</gene>
<proteinExistence type="predicted"/>
<name>A0A3N1MB73_9PROT</name>
<dbReference type="InterPro" id="IPR001387">
    <property type="entry name" value="Cro/C1-type_HTH"/>
</dbReference>
<dbReference type="Gene3D" id="1.10.260.40">
    <property type="entry name" value="lambda repressor-like DNA-binding domains"/>
    <property type="match status" value="1"/>
</dbReference>
<sequence length="200" mass="21655">MARSPANQMARIQALKAGGLTDVEIATKLQVGLPTVRRVLAPPAAAKPRAARPAAPAERPRRRVAIIDGPSPVDVHVGRQVRLYRTVAGLSQTQLAEAIGLTFQQVQKYERGGNRISASKLVQIGQVLGTPVTAFFDGLEGGAETPQEPGIMLRREAIELSRAYERIASSDLRQSLMELFHRLGDKLTTPVPAPKRQSAR</sequence>
<keyword evidence="3" id="KW-1185">Reference proteome</keyword>
<dbReference type="EMBL" id="RJKX01000013">
    <property type="protein sequence ID" value="ROQ00010.1"/>
    <property type="molecule type" value="Genomic_DNA"/>
</dbReference>
<dbReference type="Pfam" id="PF01381">
    <property type="entry name" value="HTH_3"/>
    <property type="match status" value="1"/>
</dbReference>
<organism evidence="2 3">
    <name type="scientific">Stella humosa</name>
    <dbReference type="NCBI Taxonomy" id="94"/>
    <lineage>
        <taxon>Bacteria</taxon>
        <taxon>Pseudomonadati</taxon>
        <taxon>Pseudomonadota</taxon>
        <taxon>Alphaproteobacteria</taxon>
        <taxon>Rhodospirillales</taxon>
        <taxon>Stellaceae</taxon>
        <taxon>Stella</taxon>
    </lineage>
</organism>
<dbReference type="AlphaFoldDB" id="A0A3N1MB73"/>
<dbReference type="GO" id="GO:0003677">
    <property type="term" value="F:DNA binding"/>
    <property type="evidence" value="ECO:0007669"/>
    <property type="project" value="InterPro"/>
</dbReference>
<comment type="caution">
    <text evidence="2">The sequence shown here is derived from an EMBL/GenBank/DDBJ whole genome shotgun (WGS) entry which is preliminary data.</text>
</comment>
<dbReference type="Proteomes" id="UP000278222">
    <property type="component" value="Unassembled WGS sequence"/>
</dbReference>
<evidence type="ECO:0000313" key="3">
    <source>
        <dbReference type="Proteomes" id="UP000278222"/>
    </source>
</evidence>
<dbReference type="PROSITE" id="PS50943">
    <property type="entry name" value="HTH_CROC1"/>
    <property type="match status" value="1"/>
</dbReference>
<reference evidence="2 3" key="1">
    <citation type="submission" date="2018-11" db="EMBL/GenBank/DDBJ databases">
        <title>Genomic Encyclopedia of Type Strains, Phase IV (KMG-IV): sequencing the most valuable type-strain genomes for metagenomic binning, comparative biology and taxonomic classification.</title>
        <authorList>
            <person name="Goeker M."/>
        </authorList>
    </citation>
    <scope>NUCLEOTIDE SEQUENCE [LARGE SCALE GENOMIC DNA]</scope>
    <source>
        <strain evidence="2 3">DSM 5900</strain>
    </source>
</reference>